<dbReference type="InterPro" id="IPR024775">
    <property type="entry name" value="DinB-like"/>
</dbReference>
<dbReference type="RefSeq" id="WP_146865838.1">
    <property type="nucleotide sequence ID" value="NZ_BKAU01000005.1"/>
</dbReference>
<protein>
    <recommendedName>
        <fullName evidence="1">DinB-like domain-containing protein</fullName>
    </recommendedName>
</protein>
<keyword evidence="3" id="KW-1185">Reference proteome</keyword>
<dbReference type="OrthoDB" id="679284at2"/>
<evidence type="ECO:0000313" key="3">
    <source>
        <dbReference type="Proteomes" id="UP000321436"/>
    </source>
</evidence>
<dbReference type="EMBL" id="BKAU01000005">
    <property type="protein sequence ID" value="GEP97853.1"/>
    <property type="molecule type" value="Genomic_DNA"/>
</dbReference>
<dbReference type="AlphaFoldDB" id="A0A512RQ79"/>
<gene>
    <name evidence="2" type="ORF">CCY01nite_41130</name>
</gene>
<dbReference type="Gene3D" id="1.20.120.450">
    <property type="entry name" value="dinb family like domain"/>
    <property type="match status" value="1"/>
</dbReference>
<comment type="caution">
    <text evidence="2">The sequence shown here is derived from an EMBL/GenBank/DDBJ whole genome shotgun (WGS) entry which is preliminary data.</text>
</comment>
<dbReference type="Pfam" id="PF12867">
    <property type="entry name" value="DinB_2"/>
    <property type="match status" value="1"/>
</dbReference>
<feature type="domain" description="DinB-like" evidence="1">
    <location>
        <begin position="17"/>
        <end position="159"/>
    </location>
</feature>
<evidence type="ECO:0000313" key="2">
    <source>
        <dbReference type="EMBL" id="GEP97853.1"/>
    </source>
</evidence>
<proteinExistence type="predicted"/>
<evidence type="ECO:0000259" key="1">
    <source>
        <dbReference type="Pfam" id="PF12867"/>
    </source>
</evidence>
<accession>A0A512RQ79</accession>
<dbReference type="Proteomes" id="UP000321436">
    <property type="component" value="Unassembled WGS sequence"/>
</dbReference>
<organism evidence="2 3">
    <name type="scientific">Chitinophaga cymbidii</name>
    <dbReference type="NCBI Taxonomy" id="1096750"/>
    <lineage>
        <taxon>Bacteria</taxon>
        <taxon>Pseudomonadati</taxon>
        <taxon>Bacteroidota</taxon>
        <taxon>Chitinophagia</taxon>
        <taxon>Chitinophagales</taxon>
        <taxon>Chitinophagaceae</taxon>
        <taxon>Chitinophaga</taxon>
    </lineage>
</organism>
<sequence>MNREQLLADIQTTVSGLMQTLSSFNDDQINKVPFEGSWTAGQVAEHVLKSSGIAEILHGKVEQPNRAPDQYVAPLREQFLNFDIKMKSPDFILPSDGAHDKEELMAELESIWKKTAAAAATLDLSMMCLDFELPTLGTMTRYEWIRFLVVHTQRHTHQLKNIHKAVA</sequence>
<reference evidence="2 3" key="1">
    <citation type="submission" date="2019-07" db="EMBL/GenBank/DDBJ databases">
        <title>Whole genome shotgun sequence of Chitinophaga cymbidii NBRC 109752.</title>
        <authorList>
            <person name="Hosoyama A."/>
            <person name="Uohara A."/>
            <person name="Ohji S."/>
            <person name="Ichikawa N."/>
        </authorList>
    </citation>
    <scope>NUCLEOTIDE SEQUENCE [LARGE SCALE GENOMIC DNA]</scope>
    <source>
        <strain evidence="2 3">NBRC 109752</strain>
    </source>
</reference>
<dbReference type="SUPFAM" id="SSF109854">
    <property type="entry name" value="DinB/YfiT-like putative metalloenzymes"/>
    <property type="match status" value="1"/>
</dbReference>
<dbReference type="InterPro" id="IPR034660">
    <property type="entry name" value="DinB/YfiT-like"/>
</dbReference>
<name>A0A512RQ79_9BACT</name>